<dbReference type="AlphaFoldDB" id="A0A2Z5GAE1"/>
<reference evidence="1 2" key="1">
    <citation type="journal article" date="2018" name="Front. Microbiol.">
        <title>Hydrolytic Capabilities as a Key to Environmental Success: Chitinolytic and Cellulolytic Acidobacteria From Acidic Sub-arctic Soils and Boreal Peatlands.</title>
        <authorList>
            <person name="Belova S.E."/>
            <person name="Ravin N.V."/>
            <person name="Pankratov T.A."/>
            <person name="Rakitin A.L."/>
            <person name="Ivanova A.A."/>
            <person name="Beletsky A.V."/>
            <person name="Mardanov A.V."/>
            <person name="Sinninghe Damste J.S."/>
            <person name="Dedysh S.N."/>
        </authorList>
    </citation>
    <scope>NUCLEOTIDE SEQUENCE [LARGE SCALE GENOMIC DNA]</scope>
    <source>
        <strain evidence="1 2">SBC82</strain>
    </source>
</reference>
<dbReference type="Proteomes" id="UP000253606">
    <property type="component" value="Chromosome"/>
</dbReference>
<dbReference type="InterPro" id="IPR008792">
    <property type="entry name" value="PQQD"/>
</dbReference>
<proteinExistence type="predicted"/>
<dbReference type="EMBL" id="CP030840">
    <property type="protein sequence ID" value="AXC15555.1"/>
    <property type="molecule type" value="Genomic_DNA"/>
</dbReference>
<evidence type="ECO:0000313" key="2">
    <source>
        <dbReference type="Proteomes" id="UP000253606"/>
    </source>
</evidence>
<protein>
    <submittedName>
        <fullName evidence="1">Uncharacterized protein</fullName>
    </submittedName>
</protein>
<keyword evidence="2" id="KW-1185">Reference proteome</keyword>
<dbReference type="KEGG" id="abas:ACPOL_6321"/>
<dbReference type="Pfam" id="PF05402">
    <property type="entry name" value="PqqD"/>
    <property type="match status" value="1"/>
</dbReference>
<dbReference type="Gene3D" id="1.10.10.1150">
    <property type="entry name" value="Coenzyme PQQ synthesis protein D (PqqD)"/>
    <property type="match status" value="1"/>
</dbReference>
<accession>A0A2Z5GAE1</accession>
<sequence length="41" mass="4718">MPLDDIITELARETDTDREVVAADVGRFMENLKSQRLVLWA</sequence>
<organism evidence="1 2">
    <name type="scientific">Acidisarcina polymorpha</name>
    <dbReference type="NCBI Taxonomy" id="2211140"/>
    <lineage>
        <taxon>Bacteria</taxon>
        <taxon>Pseudomonadati</taxon>
        <taxon>Acidobacteriota</taxon>
        <taxon>Terriglobia</taxon>
        <taxon>Terriglobales</taxon>
        <taxon>Acidobacteriaceae</taxon>
        <taxon>Acidisarcina</taxon>
    </lineage>
</organism>
<dbReference type="InterPro" id="IPR041881">
    <property type="entry name" value="PqqD_sf"/>
</dbReference>
<gene>
    <name evidence="1" type="ORF">ACPOL_6321</name>
</gene>
<name>A0A2Z5GAE1_9BACT</name>
<evidence type="ECO:0000313" key="1">
    <source>
        <dbReference type="EMBL" id="AXC15555.1"/>
    </source>
</evidence>